<evidence type="ECO:0000313" key="1">
    <source>
        <dbReference type="EMBL" id="BAY55844.1"/>
    </source>
</evidence>
<dbReference type="AlphaFoldDB" id="A0A1Z4JGF5"/>
<evidence type="ECO:0000313" key="2">
    <source>
        <dbReference type="Proteomes" id="UP000217895"/>
    </source>
</evidence>
<name>A0A1Z4JGF5_LEPBY</name>
<proteinExistence type="predicted"/>
<accession>A0A1Z4JGF5</accession>
<reference evidence="1 2" key="1">
    <citation type="submission" date="2017-06" db="EMBL/GenBank/DDBJ databases">
        <title>Genome sequencing of cyanobaciteial culture collection at National Institute for Environmental Studies (NIES).</title>
        <authorList>
            <person name="Hirose Y."/>
            <person name="Shimura Y."/>
            <person name="Fujisawa T."/>
            <person name="Nakamura Y."/>
            <person name="Kawachi M."/>
        </authorList>
    </citation>
    <scope>NUCLEOTIDE SEQUENCE [LARGE SCALE GENOMIC DNA]</scope>
    <source>
        <strain evidence="1 2">NIES-2135</strain>
    </source>
</reference>
<protein>
    <submittedName>
        <fullName evidence="1">Uncharacterized protein</fullName>
    </submittedName>
</protein>
<keyword evidence="2" id="KW-1185">Reference proteome</keyword>
<sequence length="233" mass="25054">MTFLFSNQWLEYVAETMFLEGTPPASDQFYFAFADTNALSRTSTPTDVAIAELKTVNGYARTAATFEQGLISVSNRRYDFPTETGSLEASGATLQFQTVILMANANSRANTLFNAATDVDATANTITIANHGLSNGEDILLTTEPASSLPSGLAANTTYKALNITTNTFQVSSDGLNPIDITAIGSGQLRLRYVPKIIVGLEEFDEPQLIQVGREFFYDLSIATSNAAYGVGL</sequence>
<dbReference type="Proteomes" id="UP000217895">
    <property type="component" value="Chromosome"/>
</dbReference>
<gene>
    <name evidence="1" type="ORF">NIES2135_26690</name>
</gene>
<organism evidence="1 2">
    <name type="scientific">Leptolyngbya boryana NIES-2135</name>
    <dbReference type="NCBI Taxonomy" id="1973484"/>
    <lineage>
        <taxon>Bacteria</taxon>
        <taxon>Bacillati</taxon>
        <taxon>Cyanobacteriota</taxon>
        <taxon>Cyanophyceae</taxon>
        <taxon>Leptolyngbyales</taxon>
        <taxon>Leptolyngbyaceae</taxon>
        <taxon>Leptolyngbya group</taxon>
        <taxon>Leptolyngbya</taxon>
    </lineage>
</organism>
<dbReference type="EMBL" id="AP018203">
    <property type="protein sequence ID" value="BAY55844.1"/>
    <property type="molecule type" value="Genomic_DNA"/>
</dbReference>